<dbReference type="EMBL" id="LKTP01000023">
    <property type="protein sequence ID" value="KRG28662.1"/>
    <property type="molecule type" value="Genomic_DNA"/>
</dbReference>
<dbReference type="STRING" id="270918.APR42_07780"/>
<gene>
    <name evidence="1" type="ORF">APR42_07780</name>
</gene>
<organism evidence="1 2">
    <name type="scientific">Salegentibacter mishustinae</name>
    <dbReference type="NCBI Taxonomy" id="270918"/>
    <lineage>
        <taxon>Bacteria</taxon>
        <taxon>Pseudomonadati</taxon>
        <taxon>Bacteroidota</taxon>
        <taxon>Flavobacteriia</taxon>
        <taxon>Flavobacteriales</taxon>
        <taxon>Flavobacteriaceae</taxon>
        <taxon>Salegentibacter</taxon>
    </lineage>
</organism>
<name>A0A0Q9Z6R8_9FLAO</name>
<evidence type="ECO:0000313" key="2">
    <source>
        <dbReference type="Proteomes" id="UP000051643"/>
    </source>
</evidence>
<dbReference type="AlphaFoldDB" id="A0A0Q9Z6R8"/>
<accession>A0A0Q9Z6R8</accession>
<reference evidence="1" key="1">
    <citation type="submission" date="2015-10" db="EMBL/GenBank/DDBJ databases">
        <title>Draft genome sequence of Salegentibacter mishustinae KCTC 12263.</title>
        <authorList>
            <person name="Lin W."/>
            <person name="Zheng Q."/>
        </authorList>
    </citation>
    <scope>NUCLEOTIDE SEQUENCE [LARGE SCALE GENOMIC DNA]</scope>
    <source>
        <strain evidence="1">KCTC 12263</strain>
    </source>
</reference>
<comment type="caution">
    <text evidence="1">The sequence shown here is derived from an EMBL/GenBank/DDBJ whole genome shotgun (WGS) entry which is preliminary data.</text>
</comment>
<sequence length="119" mass="13675">MGKIGRPQNEVNAMKYENFLKRGFRFNRRVSRASKSELINLINCENGIKHTFLPNREKQLSEIKGRLIKAIELIIKNNHLDKINEKALSDLSIEVNNANSSSDINKIVESGLYFSQENK</sequence>
<keyword evidence="2" id="KW-1185">Reference proteome</keyword>
<protein>
    <submittedName>
        <fullName evidence="1">Uncharacterized protein</fullName>
    </submittedName>
</protein>
<proteinExistence type="predicted"/>
<dbReference type="Proteomes" id="UP000051643">
    <property type="component" value="Unassembled WGS sequence"/>
</dbReference>
<evidence type="ECO:0000313" key="1">
    <source>
        <dbReference type="EMBL" id="KRG28662.1"/>
    </source>
</evidence>
<dbReference type="OrthoDB" id="1450678at2"/>
<dbReference type="RefSeq" id="WP_057482308.1">
    <property type="nucleotide sequence ID" value="NZ_BMWR01000001.1"/>
</dbReference>